<dbReference type="RefSeq" id="WP_378285946.1">
    <property type="nucleotide sequence ID" value="NZ_JBHSON010000051.1"/>
</dbReference>
<protein>
    <submittedName>
        <fullName evidence="2">CHAT domain-containing protein</fullName>
    </submittedName>
</protein>
<organism evidence="2 3">
    <name type="scientific">Actinomadura rugatobispora</name>
    <dbReference type="NCBI Taxonomy" id="1994"/>
    <lineage>
        <taxon>Bacteria</taxon>
        <taxon>Bacillati</taxon>
        <taxon>Actinomycetota</taxon>
        <taxon>Actinomycetes</taxon>
        <taxon>Streptosporangiales</taxon>
        <taxon>Thermomonosporaceae</taxon>
        <taxon>Actinomadura</taxon>
    </lineage>
</organism>
<dbReference type="InterPro" id="IPR011990">
    <property type="entry name" value="TPR-like_helical_dom_sf"/>
</dbReference>
<evidence type="ECO:0000313" key="3">
    <source>
        <dbReference type="Proteomes" id="UP001596074"/>
    </source>
</evidence>
<dbReference type="SMART" id="SM00028">
    <property type="entry name" value="TPR"/>
    <property type="match status" value="3"/>
</dbReference>
<dbReference type="InterPro" id="IPR024983">
    <property type="entry name" value="CHAT_dom"/>
</dbReference>
<name>A0ABW1AAG1_9ACTN</name>
<dbReference type="InterPro" id="IPR019734">
    <property type="entry name" value="TPR_rpt"/>
</dbReference>
<evidence type="ECO:0000259" key="1">
    <source>
        <dbReference type="Pfam" id="PF12770"/>
    </source>
</evidence>
<proteinExistence type="predicted"/>
<gene>
    <name evidence="2" type="ORF">ACFPZN_31685</name>
</gene>
<keyword evidence="3" id="KW-1185">Reference proteome</keyword>
<dbReference type="Proteomes" id="UP001596074">
    <property type="component" value="Unassembled WGS sequence"/>
</dbReference>
<comment type="caution">
    <text evidence="2">The sequence shown here is derived from an EMBL/GenBank/DDBJ whole genome shotgun (WGS) entry which is preliminary data.</text>
</comment>
<dbReference type="Gene3D" id="1.25.40.10">
    <property type="entry name" value="Tetratricopeptide repeat domain"/>
    <property type="match status" value="1"/>
</dbReference>
<reference evidence="3" key="1">
    <citation type="journal article" date="2019" name="Int. J. Syst. Evol. Microbiol.">
        <title>The Global Catalogue of Microorganisms (GCM) 10K type strain sequencing project: providing services to taxonomists for standard genome sequencing and annotation.</title>
        <authorList>
            <consortium name="The Broad Institute Genomics Platform"/>
            <consortium name="The Broad Institute Genome Sequencing Center for Infectious Disease"/>
            <person name="Wu L."/>
            <person name="Ma J."/>
        </authorList>
    </citation>
    <scope>NUCLEOTIDE SEQUENCE [LARGE SCALE GENOMIC DNA]</scope>
    <source>
        <strain evidence="3">KCTC 42087</strain>
    </source>
</reference>
<accession>A0ABW1AAG1</accession>
<dbReference type="Pfam" id="PF12770">
    <property type="entry name" value="CHAT"/>
    <property type="match status" value="1"/>
</dbReference>
<dbReference type="SUPFAM" id="SSF48452">
    <property type="entry name" value="TPR-like"/>
    <property type="match status" value="1"/>
</dbReference>
<feature type="domain" description="CHAT" evidence="1">
    <location>
        <begin position="602"/>
        <end position="823"/>
    </location>
</feature>
<evidence type="ECO:0000313" key="2">
    <source>
        <dbReference type="EMBL" id="MFC5750210.1"/>
    </source>
</evidence>
<sequence>MLRLAMSDPATAYASARAFLSRAGTASSGRAMVIALRAAGLAAKELGRLQEGIGLLNEALARAQGYEAALVRMNLVGLLSARGDFHGALAEGARAEGVLQGADADRLAANIACALARAGRVPEADAVASQTLPRLRRQHDPVTLTGLLTNLGLARALRGDLDTAEAALTEAVTVGEDAGLCHVAAMARGNLAFVASRRGDVPRALRLFAAAEPRLTPERVAQCRFDVAETLIQAGLPGEARPLLEATLVEVTANGYRCDVADGLLLLGHAELADGDPEHAAATAERARAAFADHGRAGWMLLAEHLLLRARWAAGDRSAVFLRSAVATAERLQDRGWAETSAEARVIAARIALFLGRPAGHLLEPVTRARDHGPAALRAAAWHATALERSARHDDDGARAAVRAGLRVVEEYAEVFGAFELRARAAGLGAELADLGLHAARSPRELLSAEERRRALARPASLRPPRDPVRAAALSELRTLSARHAAALAHAQAPADALSGRLAQLETVIRARTRSRSGRGPAQRPALTGLASALGRRVLVELIRVGDELHAVTVRAGRLERHRLGPYKRVEQEARLCRFAARRLVERADDDPHSGLLQAMYRLDDLLLAPLKSELSGAGDVVLAPVGPLHGLAWGMLPSLEGRPYTVVPSAAAWLQAHAADATRKPRHVMLASGPGLKHAEQEVRMLVDLYPEARTYTGGRAEAETVRDALDGADLAHVAAHGEFRDGNVLFSSLRLADGPLLLCDLEELEAPPRVVVLSACDLGRAGSQDAVIGMVGVLLALGTATVIASVTPVRDADAPSFMAAFHAALATGQSPARALAATPRPPGVTGFNCYGAG</sequence>
<dbReference type="EMBL" id="JBHSON010000051">
    <property type="protein sequence ID" value="MFC5750210.1"/>
    <property type="molecule type" value="Genomic_DNA"/>
</dbReference>